<reference evidence="1" key="1">
    <citation type="journal article" date="2014" name="Int. J. Syst. Evol. Microbiol.">
        <title>Complete genome sequence of Corynebacterium casei LMG S-19264T (=DSM 44701T), isolated from a smear-ripened cheese.</title>
        <authorList>
            <consortium name="US DOE Joint Genome Institute (JGI-PGF)"/>
            <person name="Walter F."/>
            <person name="Albersmeier A."/>
            <person name="Kalinowski J."/>
            <person name="Ruckert C."/>
        </authorList>
    </citation>
    <scope>NUCLEOTIDE SEQUENCE</scope>
    <source>
        <strain evidence="1">CGMCC 1.12987</strain>
    </source>
</reference>
<sequence>MKNYYSNPQIDREMKMGHVIDSPDTAIRWDWMNPSYATLAVVGDSVRSSRKAMVSKIAHNIHQHDNQAVFWITADQTEHSSSVEIDDSIAWLEDRPDISKDYDPNQYFRDRRSIFPAVYFDLMAQGKGQFRLRDYVPSITYRSHMEGPTHGYQRLFEGIQDPQIRETLLGAHKKVQNGVEWHITDTGRKFIIPSGVSKEEKAAAMVLSMWSFWSYICRIERPQQFLLIIEPDKDVMLGEHGTELKNYIIRTMDVIQKLTEELTLAVLLSSDTMFPVSEMAIRTRVFLETHESDMDMFTPEHKEFFGERLYREWEKGNSHVAYIQDFYSGKSCVGDLNPAAIAFTEANEAVGTGE</sequence>
<accession>A0A917G1A5</accession>
<comment type="caution">
    <text evidence="1">The sequence shown here is derived from an EMBL/GenBank/DDBJ whole genome shotgun (WGS) entry which is preliminary data.</text>
</comment>
<protein>
    <submittedName>
        <fullName evidence="1">Uncharacterized protein</fullName>
    </submittedName>
</protein>
<evidence type="ECO:0000313" key="1">
    <source>
        <dbReference type="EMBL" id="GGG17522.1"/>
    </source>
</evidence>
<organism evidence="1 2">
    <name type="scientific">Paenibacillus abyssi</name>
    <dbReference type="NCBI Taxonomy" id="1340531"/>
    <lineage>
        <taxon>Bacteria</taxon>
        <taxon>Bacillati</taxon>
        <taxon>Bacillota</taxon>
        <taxon>Bacilli</taxon>
        <taxon>Bacillales</taxon>
        <taxon>Paenibacillaceae</taxon>
        <taxon>Paenibacillus</taxon>
    </lineage>
</organism>
<dbReference type="AlphaFoldDB" id="A0A917G1A5"/>
<dbReference type="Proteomes" id="UP000644756">
    <property type="component" value="Unassembled WGS sequence"/>
</dbReference>
<proteinExistence type="predicted"/>
<dbReference type="RefSeq" id="WP_188532651.1">
    <property type="nucleotide sequence ID" value="NZ_BMGR01000014.1"/>
</dbReference>
<keyword evidence="2" id="KW-1185">Reference proteome</keyword>
<evidence type="ECO:0000313" key="2">
    <source>
        <dbReference type="Proteomes" id="UP000644756"/>
    </source>
</evidence>
<name>A0A917G1A5_9BACL</name>
<gene>
    <name evidence="1" type="ORF">GCM10010916_37950</name>
</gene>
<reference evidence="1" key="2">
    <citation type="submission" date="2020-09" db="EMBL/GenBank/DDBJ databases">
        <authorList>
            <person name="Sun Q."/>
            <person name="Zhou Y."/>
        </authorList>
    </citation>
    <scope>NUCLEOTIDE SEQUENCE</scope>
    <source>
        <strain evidence="1">CGMCC 1.12987</strain>
    </source>
</reference>
<dbReference type="EMBL" id="BMGR01000014">
    <property type="protein sequence ID" value="GGG17522.1"/>
    <property type="molecule type" value="Genomic_DNA"/>
</dbReference>